<dbReference type="RefSeq" id="WP_252164385.1">
    <property type="nucleotide sequence ID" value="NZ_CP094827.1"/>
</dbReference>
<dbReference type="InterPro" id="IPR053716">
    <property type="entry name" value="Flag_assembly_chemotaxis_eff"/>
</dbReference>
<dbReference type="Proteomes" id="UP001058381">
    <property type="component" value="Chromosome"/>
</dbReference>
<accession>A0A9Q9J667</accession>
<name>A0A9Q9J667_9XANT</name>
<evidence type="ECO:0000256" key="1">
    <source>
        <dbReference type="SAM" id="Coils"/>
    </source>
</evidence>
<evidence type="ECO:0000313" key="3">
    <source>
        <dbReference type="Proteomes" id="UP001058381"/>
    </source>
</evidence>
<keyword evidence="1" id="KW-0175">Coiled coil</keyword>
<dbReference type="GeneID" id="75151528"/>
<dbReference type="Gene3D" id="1.10.287.1700">
    <property type="match status" value="1"/>
</dbReference>
<protein>
    <submittedName>
        <fullName evidence="2">Type III secretion protein HrpB7</fullName>
    </submittedName>
</protein>
<dbReference type="EMBL" id="CP096142">
    <property type="protein sequence ID" value="UXA67105.1"/>
    <property type="molecule type" value="Genomic_DNA"/>
</dbReference>
<sequence length="169" mass="18648">MRESGHTWSVLHQLKARRCERMQERLNECGRALEQCDRELANCRQEAEACTTRLANCDAALMDKTGVGGSIDIDTILQHERFRTVLVEACRAAEQAQATASQSLQSARDELASVQQALSKLQAQAQVYADKAANARRARQAQRDAAEEEDAIEALVALRSHRAAQGGSR</sequence>
<feature type="coiled-coil region" evidence="1">
    <location>
        <begin position="104"/>
        <end position="158"/>
    </location>
</feature>
<reference evidence="2" key="1">
    <citation type="submission" date="2022-04" db="EMBL/GenBank/DDBJ databases">
        <title>Xanthomonas prunicola pv. tritici, a pathogen causing a previously unreported foliar disease of wheat.</title>
        <authorList>
            <person name="Clavijo F."/>
            <person name="Curland R.D."/>
            <person name="Dill-Macky R."/>
            <person name="Pereyra S."/>
            <person name="Roman-Reyna V."/>
            <person name="Siri M.I."/>
        </authorList>
    </citation>
    <scope>NUCLEOTIDE SEQUENCE</scope>
    <source>
        <strain evidence="2">CIX249</strain>
    </source>
</reference>
<dbReference type="InterPro" id="IPR013392">
    <property type="entry name" value="T3SS_HrpB7"/>
</dbReference>
<proteinExistence type="predicted"/>
<dbReference type="NCBIfam" id="TIGR02559">
    <property type="entry name" value="HrpB7"/>
    <property type="match status" value="1"/>
</dbReference>
<dbReference type="Pfam" id="PF09486">
    <property type="entry name" value="HrpB7"/>
    <property type="match status" value="1"/>
</dbReference>
<evidence type="ECO:0000313" key="2">
    <source>
        <dbReference type="EMBL" id="UXA67105.1"/>
    </source>
</evidence>
<organism evidence="2 3">
    <name type="scientific">Xanthomonas prunicola</name>
    <dbReference type="NCBI Taxonomy" id="2053930"/>
    <lineage>
        <taxon>Bacteria</taxon>
        <taxon>Pseudomonadati</taxon>
        <taxon>Pseudomonadota</taxon>
        <taxon>Gammaproteobacteria</taxon>
        <taxon>Lysobacterales</taxon>
        <taxon>Lysobacteraceae</taxon>
        <taxon>Xanthomonas</taxon>
    </lineage>
</organism>
<gene>
    <name evidence="2" type="ORF">M0D43_09200</name>
</gene>
<dbReference type="AlphaFoldDB" id="A0A9Q9J667"/>
<feature type="coiled-coil region" evidence="1">
    <location>
        <begin position="19"/>
        <end position="53"/>
    </location>
</feature>